<evidence type="ECO:0000313" key="1">
    <source>
        <dbReference type="EMBL" id="GCC43221.1"/>
    </source>
</evidence>
<dbReference type="Proteomes" id="UP000287033">
    <property type="component" value="Unassembled WGS sequence"/>
</dbReference>
<reference evidence="1 2" key="1">
    <citation type="journal article" date="2018" name="Nat. Ecol. Evol.">
        <title>Shark genomes provide insights into elasmobranch evolution and the origin of vertebrates.</title>
        <authorList>
            <person name="Hara Y"/>
            <person name="Yamaguchi K"/>
            <person name="Onimaru K"/>
            <person name="Kadota M"/>
            <person name="Koyanagi M"/>
            <person name="Keeley SD"/>
            <person name="Tatsumi K"/>
            <person name="Tanaka K"/>
            <person name="Motone F"/>
            <person name="Kageyama Y"/>
            <person name="Nozu R"/>
            <person name="Adachi N"/>
            <person name="Nishimura O"/>
            <person name="Nakagawa R"/>
            <person name="Tanegashima C"/>
            <person name="Kiyatake I"/>
            <person name="Matsumoto R"/>
            <person name="Murakumo K"/>
            <person name="Nishida K"/>
            <person name="Terakita A"/>
            <person name="Kuratani S"/>
            <person name="Sato K"/>
            <person name="Hyodo S Kuraku.S."/>
        </authorList>
    </citation>
    <scope>NUCLEOTIDE SEQUENCE [LARGE SCALE GENOMIC DNA]</scope>
</reference>
<keyword evidence="2" id="KW-1185">Reference proteome</keyword>
<proteinExistence type="predicted"/>
<evidence type="ECO:0000313" key="2">
    <source>
        <dbReference type="Proteomes" id="UP000287033"/>
    </source>
</evidence>
<accession>A0A401TKN9</accession>
<sequence length="68" mass="7371">MIQDLLATLGLVQMAGAKKETLMKKEVPTEMKLRYAISLTRDSQGIYSLAMSPNGQELIVGFGNGAIQ</sequence>
<protein>
    <submittedName>
        <fullName evidence="1">Uncharacterized protein</fullName>
    </submittedName>
</protein>
<comment type="caution">
    <text evidence="1">The sequence shown here is derived from an EMBL/GenBank/DDBJ whole genome shotgun (WGS) entry which is preliminary data.</text>
</comment>
<gene>
    <name evidence="1" type="ORF">chiPu_0027198</name>
</gene>
<dbReference type="EMBL" id="BEZZ01097489">
    <property type="protein sequence ID" value="GCC43221.1"/>
    <property type="molecule type" value="Genomic_DNA"/>
</dbReference>
<name>A0A401TKN9_CHIPU</name>
<organism evidence="1 2">
    <name type="scientific">Chiloscyllium punctatum</name>
    <name type="common">Brownbanded bambooshark</name>
    <name type="synonym">Hemiscyllium punctatum</name>
    <dbReference type="NCBI Taxonomy" id="137246"/>
    <lineage>
        <taxon>Eukaryota</taxon>
        <taxon>Metazoa</taxon>
        <taxon>Chordata</taxon>
        <taxon>Craniata</taxon>
        <taxon>Vertebrata</taxon>
        <taxon>Chondrichthyes</taxon>
        <taxon>Elasmobranchii</taxon>
        <taxon>Galeomorphii</taxon>
        <taxon>Galeoidea</taxon>
        <taxon>Orectolobiformes</taxon>
        <taxon>Hemiscylliidae</taxon>
        <taxon>Chiloscyllium</taxon>
    </lineage>
</organism>
<dbReference type="AlphaFoldDB" id="A0A401TKN9"/>
<feature type="non-terminal residue" evidence="1">
    <location>
        <position position="68"/>
    </location>
</feature>